<evidence type="ECO:0000313" key="2">
    <source>
        <dbReference type="EnsemblPlants" id="KRH40468"/>
    </source>
</evidence>
<accession>A0A0R0IMF3</accession>
<evidence type="ECO:0000313" key="3">
    <source>
        <dbReference type="Proteomes" id="UP000008827"/>
    </source>
</evidence>
<dbReference type="Proteomes" id="UP000008827">
    <property type="component" value="Chromosome 9"/>
</dbReference>
<gene>
    <name evidence="2" type="primary">LOC100814090</name>
    <name evidence="1" type="ORF">GLYMA_09G260300</name>
</gene>
<dbReference type="AlphaFoldDB" id="A0A0R0IMF3"/>
<reference evidence="2" key="2">
    <citation type="submission" date="2018-02" db="UniProtKB">
        <authorList>
            <consortium name="EnsemblPlants"/>
        </authorList>
    </citation>
    <scope>IDENTIFICATION</scope>
    <source>
        <strain evidence="2">Williams 82</strain>
    </source>
</reference>
<proteinExistence type="predicted"/>
<name>A0A0R0IMF3_SOYBN</name>
<sequence>MTSNLQKNKLLGQVLSYLNIYYSYIGMHACIHTQEKCLLSCSDHELWQFLGRCWYICHSMCQFHRNIDTEEAISSDKYTLCKLSGSLLPNPYIGIWEELSLCKDSYHSTVRCWI</sequence>
<organism evidence="1">
    <name type="scientific">Glycine max</name>
    <name type="common">Soybean</name>
    <name type="synonym">Glycine hispida</name>
    <dbReference type="NCBI Taxonomy" id="3847"/>
    <lineage>
        <taxon>Eukaryota</taxon>
        <taxon>Viridiplantae</taxon>
        <taxon>Streptophyta</taxon>
        <taxon>Embryophyta</taxon>
        <taxon>Tracheophyta</taxon>
        <taxon>Spermatophyta</taxon>
        <taxon>Magnoliopsida</taxon>
        <taxon>eudicotyledons</taxon>
        <taxon>Gunneridae</taxon>
        <taxon>Pentapetalae</taxon>
        <taxon>rosids</taxon>
        <taxon>fabids</taxon>
        <taxon>Fabales</taxon>
        <taxon>Fabaceae</taxon>
        <taxon>Papilionoideae</taxon>
        <taxon>50 kb inversion clade</taxon>
        <taxon>NPAAA clade</taxon>
        <taxon>indigoferoid/millettioid clade</taxon>
        <taxon>Phaseoleae</taxon>
        <taxon>Glycine</taxon>
        <taxon>Glycine subgen. Soja</taxon>
    </lineage>
</organism>
<keyword evidence="3" id="KW-1185">Reference proteome</keyword>
<dbReference type="EMBL" id="CM000842">
    <property type="protein sequence ID" value="KRH40468.1"/>
    <property type="molecule type" value="Genomic_DNA"/>
</dbReference>
<evidence type="ECO:0000313" key="1">
    <source>
        <dbReference type="EMBL" id="KRH40468.1"/>
    </source>
</evidence>
<reference evidence="1 2" key="1">
    <citation type="journal article" date="2010" name="Nature">
        <title>Genome sequence of the palaeopolyploid soybean.</title>
        <authorList>
            <person name="Schmutz J."/>
            <person name="Cannon S.B."/>
            <person name="Schlueter J."/>
            <person name="Ma J."/>
            <person name="Mitros T."/>
            <person name="Nelson W."/>
            <person name="Hyten D.L."/>
            <person name="Song Q."/>
            <person name="Thelen J.J."/>
            <person name="Cheng J."/>
            <person name="Xu D."/>
            <person name="Hellsten U."/>
            <person name="May G.D."/>
            <person name="Yu Y."/>
            <person name="Sakurai T."/>
            <person name="Umezawa T."/>
            <person name="Bhattacharyya M.K."/>
            <person name="Sandhu D."/>
            <person name="Valliyodan B."/>
            <person name="Lindquist E."/>
            <person name="Peto M."/>
            <person name="Grant D."/>
            <person name="Shu S."/>
            <person name="Goodstein D."/>
            <person name="Barry K."/>
            <person name="Futrell-Griggs M."/>
            <person name="Abernathy B."/>
            <person name="Du J."/>
            <person name="Tian Z."/>
            <person name="Zhu L."/>
            <person name="Gill N."/>
            <person name="Joshi T."/>
            <person name="Libault M."/>
            <person name="Sethuraman A."/>
            <person name="Zhang X.-C."/>
            <person name="Shinozaki K."/>
            <person name="Nguyen H.T."/>
            <person name="Wing R.A."/>
            <person name="Cregan P."/>
            <person name="Specht J."/>
            <person name="Grimwood J."/>
            <person name="Rokhsar D."/>
            <person name="Stacey G."/>
            <person name="Shoemaker R.C."/>
            <person name="Jackson S.A."/>
        </authorList>
    </citation>
    <scope>NUCLEOTIDE SEQUENCE</scope>
    <source>
        <strain evidence="2">cv. Williams 82</strain>
        <tissue evidence="1">Callus</tissue>
    </source>
</reference>
<dbReference type="Gramene" id="KRH40468">
    <property type="protein sequence ID" value="KRH40468"/>
    <property type="gene ID" value="GLYMA_09G260300"/>
</dbReference>
<reference evidence="1" key="3">
    <citation type="submission" date="2018-07" db="EMBL/GenBank/DDBJ databases">
        <title>WGS assembly of Glycine max.</title>
        <authorList>
            <person name="Schmutz J."/>
            <person name="Cannon S."/>
            <person name="Schlueter J."/>
            <person name="Ma J."/>
            <person name="Mitros T."/>
            <person name="Nelson W."/>
            <person name="Hyten D."/>
            <person name="Song Q."/>
            <person name="Thelen J."/>
            <person name="Cheng J."/>
            <person name="Xu D."/>
            <person name="Hellsten U."/>
            <person name="May G."/>
            <person name="Yu Y."/>
            <person name="Sakurai T."/>
            <person name="Umezawa T."/>
            <person name="Bhattacharyya M."/>
            <person name="Sandhu D."/>
            <person name="Valliyodan B."/>
            <person name="Lindquist E."/>
            <person name="Peto M."/>
            <person name="Grant D."/>
            <person name="Shu S."/>
            <person name="Goodstein D."/>
            <person name="Barry K."/>
            <person name="Futrell-Griggs M."/>
            <person name="Abernathy B."/>
            <person name="Du J."/>
            <person name="Tian Z."/>
            <person name="Zhu L."/>
            <person name="Gill N."/>
            <person name="Joshi T."/>
            <person name="Libault M."/>
            <person name="Sethuraman A."/>
            <person name="Zhang X."/>
            <person name="Shinozaki K."/>
            <person name="Nguyen H."/>
            <person name="Wing R."/>
            <person name="Cregan P."/>
            <person name="Specht J."/>
            <person name="Grimwood J."/>
            <person name="Rokhsar D."/>
            <person name="Stacey G."/>
            <person name="Shoemaker R."/>
            <person name="Jackson S."/>
        </authorList>
    </citation>
    <scope>NUCLEOTIDE SEQUENCE</scope>
    <source>
        <tissue evidence="1">Callus</tissue>
    </source>
</reference>
<protein>
    <submittedName>
        <fullName evidence="1 2">Uncharacterized protein</fullName>
    </submittedName>
</protein>
<dbReference type="EnsemblPlants" id="KRH40468">
    <property type="protein sequence ID" value="KRH40468"/>
    <property type="gene ID" value="GLYMA_09G260300"/>
</dbReference>